<reference evidence="3" key="1">
    <citation type="journal article" date="2019" name="Int. J. Syst. Evol. Microbiol.">
        <title>The Global Catalogue of Microorganisms (GCM) 10K type strain sequencing project: providing services to taxonomists for standard genome sequencing and annotation.</title>
        <authorList>
            <consortium name="The Broad Institute Genomics Platform"/>
            <consortium name="The Broad Institute Genome Sequencing Center for Infectious Disease"/>
            <person name="Wu L."/>
            <person name="Ma J."/>
        </authorList>
    </citation>
    <scope>NUCLEOTIDE SEQUENCE [LARGE SCALE GENOMIC DNA]</scope>
    <source>
        <strain evidence="3">CGMCC 4.1467</strain>
    </source>
</reference>
<dbReference type="PANTHER" id="PTHR37524:SF2">
    <property type="entry name" value="RIBOSOMAL RNA METHYLTRANSFERASE FTSJ DOMAIN-CONTAINING PROTEIN"/>
    <property type="match status" value="1"/>
</dbReference>
<evidence type="ECO:0000313" key="2">
    <source>
        <dbReference type="EMBL" id="MFC7338315.1"/>
    </source>
</evidence>
<dbReference type="Pfam" id="PF01728">
    <property type="entry name" value="FtsJ"/>
    <property type="match status" value="1"/>
</dbReference>
<dbReference type="SUPFAM" id="SSF53335">
    <property type="entry name" value="S-adenosyl-L-methionine-dependent methyltransferases"/>
    <property type="match status" value="1"/>
</dbReference>
<evidence type="ECO:0000259" key="1">
    <source>
        <dbReference type="Pfam" id="PF01728"/>
    </source>
</evidence>
<dbReference type="CDD" id="cd02440">
    <property type="entry name" value="AdoMet_MTases"/>
    <property type="match status" value="1"/>
</dbReference>
<comment type="caution">
    <text evidence="2">The sequence shown here is derived from an EMBL/GenBank/DDBJ whole genome shotgun (WGS) entry which is preliminary data.</text>
</comment>
<dbReference type="RefSeq" id="WP_379713515.1">
    <property type="nucleotide sequence ID" value="NZ_JBHTBS010000007.1"/>
</dbReference>
<name>A0ABW2L9P5_9BACT</name>
<sequence>MSTEETPKESPWLIRISKHFADFTDDVIAGLEAKKVKSLGEEYTLIQCRNPSRLQGSDASHFVRWNLPMSHVWPCNPQKMEGFIEKAAQTLHRKFSGQGLQGVFVGILDPSARDGYYKALATNLRGRTLQIFDEEAKGFKSVEEQDASKSSLFCMVGKEGLYCGVQSPKGSNGFYPGGTKFISQKADHTISRAGAKIAEALHYLPLHRPVPPEGGHWLELGACPGGMSSELLERGYEVTAIDRAPLDQRLDKHRGLHFIKADVAEFEPSARASFDALLCDMNGETPIALGQVIRLSKSLKPGGLVVFTLKTAGVDSYAGINQHFENALNQAVKGWLKLIAATHLTYNRNEFTLFFERREGHQPEKGRGSGPGGFW</sequence>
<dbReference type="GO" id="GO:0032259">
    <property type="term" value="P:methylation"/>
    <property type="evidence" value="ECO:0007669"/>
    <property type="project" value="UniProtKB-KW"/>
</dbReference>
<keyword evidence="2" id="KW-0489">Methyltransferase</keyword>
<keyword evidence="3" id="KW-1185">Reference proteome</keyword>
<dbReference type="Gene3D" id="3.40.50.150">
    <property type="entry name" value="Vaccinia Virus protein VP39"/>
    <property type="match status" value="1"/>
</dbReference>
<gene>
    <name evidence="2" type="ORF">ACFQY0_14060</name>
</gene>
<dbReference type="EMBL" id="JBHTBS010000007">
    <property type="protein sequence ID" value="MFC7338315.1"/>
    <property type="molecule type" value="Genomic_DNA"/>
</dbReference>
<proteinExistence type="predicted"/>
<keyword evidence="2" id="KW-0808">Transferase</keyword>
<dbReference type="InterPro" id="IPR029063">
    <property type="entry name" value="SAM-dependent_MTases_sf"/>
</dbReference>
<organism evidence="2 3">
    <name type="scientific">Haloferula chungangensis</name>
    <dbReference type="NCBI Taxonomy" id="1048331"/>
    <lineage>
        <taxon>Bacteria</taxon>
        <taxon>Pseudomonadati</taxon>
        <taxon>Verrucomicrobiota</taxon>
        <taxon>Verrucomicrobiia</taxon>
        <taxon>Verrucomicrobiales</taxon>
        <taxon>Verrucomicrobiaceae</taxon>
        <taxon>Haloferula</taxon>
    </lineage>
</organism>
<feature type="domain" description="Ribosomal RNA methyltransferase FtsJ" evidence="1">
    <location>
        <begin position="191"/>
        <end position="282"/>
    </location>
</feature>
<dbReference type="Proteomes" id="UP001596472">
    <property type="component" value="Unassembled WGS sequence"/>
</dbReference>
<dbReference type="InterPro" id="IPR002877">
    <property type="entry name" value="RNA_MeTrfase_FtsJ_dom"/>
</dbReference>
<evidence type="ECO:0000313" key="3">
    <source>
        <dbReference type="Proteomes" id="UP001596472"/>
    </source>
</evidence>
<dbReference type="PANTHER" id="PTHR37524">
    <property type="entry name" value="RIBOSOMAL RNA LARGE SUBUNIT METHYLTRANSFERASE M"/>
    <property type="match status" value="1"/>
</dbReference>
<protein>
    <submittedName>
        <fullName evidence="2">SAM-dependent methyltransferase</fullName>
    </submittedName>
</protein>
<accession>A0ABW2L9P5</accession>
<dbReference type="GO" id="GO:0008168">
    <property type="term" value="F:methyltransferase activity"/>
    <property type="evidence" value="ECO:0007669"/>
    <property type="project" value="UniProtKB-KW"/>
</dbReference>